<dbReference type="Proteomes" id="UP000019478">
    <property type="component" value="Unassembled WGS sequence"/>
</dbReference>
<feature type="compositionally biased region" description="Low complexity" evidence="2">
    <location>
        <begin position="613"/>
        <end position="633"/>
    </location>
</feature>
<accession>W9XSA0</accession>
<keyword evidence="4" id="KW-1185">Reference proteome</keyword>
<evidence type="ECO:0000313" key="3">
    <source>
        <dbReference type="EMBL" id="EXJ79836.1"/>
    </source>
</evidence>
<feature type="coiled-coil region" evidence="1">
    <location>
        <begin position="278"/>
        <end position="305"/>
    </location>
</feature>
<proteinExistence type="predicted"/>
<dbReference type="EMBL" id="AMGY01000007">
    <property type="protein sequence ID" value="EXJ79836.1"/>
    <property type="molecule type" value="Genomic_DNA"/>
</dbReference>
<evidence type="ECO:0000313" key="4">
    <source>
        <dbReference type="Proteomes" id="UP000019478"/>
    </source>
</evidence>
<comment type="caution">
    <text evidence="3">The sequence shown here is derived from an EMBL/GenBank/DDBJ whole genome shotgun (WGS) entry which is preliminary data.</text>
</comment>
<dbReference type="HOGENOM" id="CLU_268721_0_0_1"/>
<feature type="compositionally biased region" description="Gly residues" evidence="2">
    <location>
        <begin position="1068"/>
        <end position="1080"/>
    </location>
</feature>
<feature type="compositionally biased region" description="Polar residues" evidence="2">
    <location>
        <begin position="737"/>
        <end position="749"/>
    </location>
</feature>
<feature type="compositionally biased region" description="Basic residues" evidence="2">
    <location>
        <begin position="767"/>
        <end position="780"/>
    </location>
</feature>
<name>W9XSA0_9EURO</name>
<feature type="region of interest" description="Disordered" evidence="2">
    <location>
        <begin position="310"/>
        <end position="671"/>
    </location>
</feature>
<feature type="compositionally biased region" description="Acidic residues" evidence="2">
    <location>
        <begin position="979"/>
        <end position="1006"/>
    </location>
</feature>
<dbReference type="OrthoDB" id="10599792at2759"/>
<organism evidence="3 4">
    <name type="scientific">Capronia epimyces CBS 606.96</name>
    <dbReference type="NCBI Taxonomy" id="1182542"/>
    <lineage>
        <taxon>Eukaryota</taxon>
        <taxon>Fungi</taxon>
        <taxon>Dikarya</taxon>
        <taxon>Ascomycota</taxon>
        <taxon>Pezizomycotina</taxon>
        <taxon>Eurotiomycetes</taxon>
        <taxon>Chaetothyriomycetidae</taxon>
        <taxon>Chaetothyriales</taxon>
        <taxon>Herpotrichiellaceae</taxon>
        <taxon>Capronia</taxon>
    </lineage>
</organism>
<dbReference type="GeneID" id="19172210"/>
<evidence type="ECO:0000256" key="1">
    <source>
        <dbReference type="SAM" id="Coils"/>
    </source>
</evidence>
<feature type="compositionally biased region" description="Low complexity" evidence="2">
    <location>
        <begin position="804"/>
        <end position="816"/>
    </location>
</feature>
<feature type="compositionally biased region" description="Basic and acidic residues" evidence="2">
    <location>
        <begin position="426"/>
        <end position="442"/>
    </location>
</feature>
<protein>
    <submittedName>
        <fullName evidence="3">Uncharacterized protein</fullName>
    </submittedName>
</protein>
<keyword evidence="1" id="KW-0175">Coiled coil</keyword>
<reference evidence="3 4" key="1">
    <citation type="submission" date="2013-03" db="EMBL/GenBank/DDBJ databases">
        <title>The Genome Sequence of Capronia epimyces CBS 606.96.</title>
        <authorList>
            <consortium name="The Broad Institute Genomics Platform"/>
            <person name="Cuomo C."/>
            <person name="de Hoog S."/>
            <person name="Gorbushina A."/>
            <person name="Walker B."/>
            <person name="Young S.K."/>
            <person name="Zeng Q."/>
            <person name="Gargeya S."/>
            <person name="Fitzgerald M."/>
            <person name="Haas B."/>
            <person name="Abouelleil A."/>
            <person name="Allen A.W."/>
            <person name="Alvarado L."/>
            <person name="Arachchi H.M."/>
            <person name="Berlin A.M."/>
            <person name="Chapman S.B."/>
            <person name="Gainer-Dewar J."/>
            <person name="Goldberg J."/>
            <person name="Griggs A."/>
            <person name="Gujja S."/>
            <person name="Hansen M."/>
            <person name="Howarth C."/>
            <person name="Imamovic A."/>
            <person name="Ireland A."/>
            <person name="Larimer J."/>
            <person name="McCowan C."/>
            <person name="Murphy C."/>
            <person name="Pearson M."/>
            <person name="Poon T.W."/>
            <person name="Priest M."/>
            <person name="Roberts A."/>
            <person name="Saif S."/>
            <person name="Shea T."/>
            <person name="Sisk P."/>
            <person name="Sykes S."/>
            <person name="Wortman J."/>
            <person name="Nusbaum C."/>
            <person name="Birren B."/>
        </authorList>
    </citation>
    <scope>NUCLEOTIDE SEQUENCE [LARGE SCALE GENOMIC DNA]</scope>
    <source>
        <strain evidence="3 4">CBS 606.96</strain>
    </source>
</reference>
<dbReference type="AlphaFoldDB" id="W9XSA0"/>
<feature type="compositionally biased region" description="Polar residues" evidence="2">
    <location>
        <begin position="788"/>
        <end position="802"/>
    </location>
</feature>
<feature type="compositionally biased region" description="Low complexity" evidence="2">
    <location>
        <begin position="1119"/>
        <end position="1136"/>
    </location>
</feature>
<feature type="compositionally biased region" description="Low complexity" evidence="2">
    <location>
        <begin position="332"/>
        <end position="342"/>
    </location>
</feature>
<feature type="compositionally biased region" description="Acidic residues" evidence="2">
    <location>
        <begin position="1044"/>
        <end position="1065"/>
    </location>
</feature>
<feature type="compositionally biased region" description="Acidic residues" evidence="2">
    <location>
        <begin position="944"/>
        <end position="957"/>
    </location>
</feature>
<dbReference type="RefSeq" id="XP_007736410.1">
    <property type="nucleotide sequence ID" value="XM_007738220.1"/>
</dbReference>
<feature type="compositionally biased region" description="Acidic residues" evidence="2">
    <location>
        <begin position="394"/>
        <end position="403"/>
    </location>
</feature>
<evidence type="ECO:0000256" key="2">
    <source>
        <dbReference type="SAM" id="MobiDB-lite"/>
    </source>
</evidence>
<feature type="compositionally biased region" description="Polar residues" evidence="2">
    <location>
        <begin position="889"/>
        <end position="904"/>
    </location>
</feature>
<feature type="compositionally biased region" description="Pro residues" evidence="2">
    <location>
        <begin position="708"/>
        <end position="719"/>
    </location>
</feature>
<feature type="compositionally biased region" description="Acidic residues" evidence="2">
    <location>
        <begin position="583"/>
        <end position="609"/>
    </location>
</feature>
<feature type="compositionally biased region" description="Polar residues" evidence="2">
    <location>
        <begin position="479"/>
        <end position="493"/>
    </location>
</feature>
<sequence>MAQRITPEGVQAVAVGAALFGVLSWQVMRQGHIDIDIGKEKTPERVDTSSSSVDVAVTTAPPAPRVLSTRLLSTIGTGLISTPPSATPLTTFYWATHDENYRIIDYQEVVGWRVGNLKGDLPSSSYSTAVVGDASPNAAHTPAFETASTRGNESNASSSAFATFMASKWQDLVVSHLEDGSAEQLGIWLVNQTRTQLAKTLGFVVRSILKLTDVMGLFAFLVVALVGRYSWFLCKELPSLSRRYASVLAYLVQSLVNGLLARGAESLHGLTVAWEEARGKYQLRKLELENAIREAKLRARMLDEQISKLPRPVAPVDQSTQTDALPAPAPAPATVLAPGPALKSPKKQPRKLPRESPFFSGPNLPTGMDLDLPLSSPAKPQPKSRAPTKSINEVDCESSDEEELARFREKTRFASPVTRPSRRRRTSEQQKALDEWRAERAQRAQMKANARLSSLDPGMFPTLDKAAASDEDVVASDEQTQPTMQQAESTSQEAHPAAVDDVVVGQIAALEAMPQQKAQSSPPAMPGAWDADEEPEKAPSEADEAPSSAETPEVAAESEIPAGVEDFRPPTTPPPQSQQDKTVEEEEKDADDNDGKDNDDDDDSDDDDDTKPSSEGSLSAAALSPAPNAEPPSDAALPAANVSLSGVGQEAPRAAGSTPRGILRSGNSTRQVSARVRFAEETNTYHFPGDRCPMEAEDSVDVVVSMPTPVPTLPEPEAPQAPQMPEVVEGESERAQVDQQPTPWQQTLVRPTELEEAVRTRGATVNRGRRQIRPIRRRLPRREPGQGSSSSVFSHCLSTAAATQPESEPVQPSQQPDGLFPGLVNSEASTSAAGISTTPEVDMEEGGEEPPAVDDSFDPPSETMDVDWEEPPSETNAMEVDADIPAAETNANNADGEVQTTTAPVQLPPGAYVGEDGVIELGMYTGEGERDPAVIAYREHLDSESESCSDSSEDSADFEQLNGNLDIDEDGYYRSSADSDLDGDAVGESESEESASDEESEAEDSDLYGSPPGSPTFTRNRLSDEDLALAQRYWPELLEKQGESEEEDEEEDAEEDEGEDEEEDGREGPGGGSGGQGGGDNNRDGDAGHGGGTDGNGDAVKEPNSNQETDSRHNLENASQNPSPSQPQSRQEQPPSWRQVMDAIEGLPPVCWVEPSKVEMVIENGQIVINGGWVADNPGFTFSTTGKNFIRCNEKFRVQHGWRLIRNCEEWKAGKSHWGP</sequence>
<gene>
    <name evidence="3" type="ORF">A1O3_08121</name>
</gene>
<feature type="compositionally biased region" description="Acidic residues" evidence="2">
    <location>
        <begin position="841"/>
        <end position="857"/>
    </location>
</feature>
<feature type="region of interest" description="Disordered" evidence="2">
    <location>
        <begin position="706"/>
        <end position="911"/>
    </location>
</feature>
<feature type="compositionally biased region" description="Polar residues" evidence="2">
    <location>
        <begin position="826"/>
        <end position="839"/>
    </location>
</feature>
<feature type="region of interest" description="Disordered" evidence="2">
    <location>
        <begin position="940"/>
        <end position="1137"/>
    </location>
</feature>